<dbReference type="RefSeq" id="WP_166196008.1">
    <property type="nucleotide sequence ID" value="NZ_JAAOIV010000005.1"/>
</dbReference>
<dbReference type="InterPro" id="IPR050093">
    <property type="entry name" value="ABC_SmlMolc_Importer"/>
</dbReference>
<dbReference type="EMBL" id="JAAOIV010000005">
    <property type="protein sequence ID" value="NHN55834.1"/>
    <property type="molecule type" value="Genomic_DNA"/>
</dbReference>
<dbReference type="GO" id="GO:0022857">
    <property type="term" value="F:transmembrane transporter activity"/>
    <property type="evidence" value="ECO:0007669"/>
    <property type="project" value="InterPro"/>
</dbReference>
<keyword evidence="4" id="KW-1185">Reference proteome</keyword>
<keyword evidence="1" id="KW-0813">Transport</keyword>
<dbReference type="PANTHER" id="PTHR42781">
    <property type="entry name" value="SPERMIDINE/PUTRESCINE IMPORT ATP-BINDING PROTEIN POTA"/>
    <property type="match status" value="1"/>
</dbReference>
<feature type="domain" description="Transport-associated OB type 2" evidence="2">
    <location>
        <begin position="88"/>
        <end position="153"/>
    </location>
</feature>
<dbReference type="GO" id="GO:0005524">
    <property type="term" value="F:ATP binding"/>
    <property type="evidence" value="ECO:0007669"/>
    <property type="project" value="InterPro"/>
</dbReference>
<dbReference type="AlphaFoldDB" id="A0A967EAF6"/>
<name>A0A967EAF6_9MICO</name>
<proteinExistence type="predicted"/>
<dbReference type="SUPFAM" id="SSF52540">
    <property type="entry name" value="P-loop containing nucleoside triphosphate hydrolases"/>
    <property type="match status" value="1"/>
</dbReference>
<organism evidence="3 4">
    <name type="scientific">Metallococcus carri</name>
    <dbReference type="NCBI Taxonomy" id="1656884"/>
    <lineage>
        <taxon>Bacteria</taxon>
        <taxon>Bacillati</taxon>
        <taxon>Actinomycetota</taxon>
        <taxon>Actinomycetes</taxon>
        <taxon>Micrococcales</taxon>
        <taxon>Dermacoccaceae</taxon>
        <taxon>Metallococcus</taxon>
    </lineage>
</organism>
<dbReference type="Proteomes" id="UP000744769">
    <property type="component" value="Unassembled WGS sequence"/>
</dbReference>
<dbReference type="InterPro" id="IPR013611">
    <property type="entry name" value="Transp-assoc_OB_typ2"/>
</dbReference>
<dbReference type="InterPro" id="IPR008995">
    <property type="entry name" value="Mo/tungstate-bd_C_term_dom"/>
</dbReference>
<dbReference type="PANTHER" id="PTHR42781:SF4">
    <property type="entry name" value="SPERMIDINE_PUTRESCINE IMPORT ATP-BINDING PROTEIN POTA"/>
    <property type="match status" value="1"/>
</dbReference>
<protein>
    <submittedName>
        <fullName evidence="3">TOBE domain-containing protein</fullName>
    </submittedName>
</protein>
<dbReference type="Pfam" id="PF08402">
    <property type="entry name" value="TOBE_2"/>
    <property type="match status" value="1"/>
</dbReference>
<comment type="caution">
    <text evidence="3">The sequence shown here is derived from an EMBL/GenBank/DDBJ whole genome shotgun (WGS) entry which is preliminary data.</text>
</comment>
<evidence type="ECO:0000313" key="4">
    <source>
        <dbReference type="Proteomes" id="UP000744769"/>
    </source>
</evidence>
<evidence type="ECO:0000259" key="2">
    <source>
        <dbReference type="Pfam" id="PF08402"/>
    </source>
</evidence>
<dbReference type="Gene3D" id="3.40.50.300">
    <property type="entry name" value="P-loop containing nucleotide triphosphate hydrolases"/>
    <property type="match status" value="1"/>
</dbReference>
<dbReference type="GO" id="GO:0043190">
    <property type="term" value="C:ATP-binding cassette (ABC) transporter complex"/>
    <property type="evidence" value="ECO:0007669"/>
    <property type="project" value="InterPro"/>
</dbReference>
<evidence type="ECO:0000256" key="1">
    <source>
        <dbReference type="ARBA" id="ARBA00022448"/>
    </source>
</evidence>
<gene>
    <name evidence="3" type="ORF">G9U51_08605</name>
</gene>
<evidence type="ECO:0000313" key="3">
    <source>
        <dbReference type="EMBL" id="NHN55834.1"/>
    </source>
</evidence>
<accession>A0A967EAF6</accession>
<dbReference type="InterPro" id="IPR027417">
    <property type="entry name" value="P-loop_NTPase"/>
</dbReference>
<dbReference type="SUPFAM" id="SSF50331">
    <property type="entry name" value="MOP-like"/>
    <property type="match status" value="1"/>
</dbReference>
<reference evidence="3" key="1">
    <citation type="submission" date="2020-03" db="EMBL/GenBank/DDBJ databases">
        <title>Draft sequencing of Calidifontibacter sp. DB0510.</title>
        <authorList>
            <person name="Kim D.-U."/>
        </authorList>
    </citation>
    <scope>NUCLEOTIDE SEQUENCE</scope>
    <source>
        <strain evidence="3">DB0510</strain>
    </source>
</reference>
<sequence length="165" mass="17529">MTHDQQEALSLADQVAVLRAGRIAQIGTPHALYTRPIDPDMARFIGEANLLPAQLHGTDAMTPLGVMHTETSKSSGDPSANHTHVLALVRPEQIDILAPDAPDGVPAIVVDQTFHGHDSIVTVRPKHGCGPDLIRARVSGSRIIDPHTPVRVSAAGSTTTWPIAE</sequence>